<dbReference type="GO" id="GO:0071555">
    <property type="term" value="P:cell wall organization"/>
    <property type="evidence" value="ECO:0007669"/>
    <property type="project" value="UniProtKB-UniRule"/>
</dbReference>
<keyword evidence="10 11" id="KW-0961">Cell wall biogenesis/degradation</keyword>
<evidence type="ECO:0000256" key="1">
    <source>
        <dbReference type="ARBA" id="ARBA00004651"/>
    </source>
</evidence>
<evidence type="ECO:0000256" key="8">
    <source>
        <dbReference type="ARBA" id="ARBA00060041"/>
    </source>
</evidence>
<evidence type="ECO:0000313" key="14">
    <source>
        <dbReference type="Proteomes" id="UP000292958"/>
    </source>
</evidence>
<accession>A0A4Q7YVD4</accession>
<comment type="similarity">
    <text evidence="9 10 11">Belongs to the MurJ/MviN family.</text>
</comment>
<evidence type="ECO:0000256" key="2">
    <source>
        <dbReference type="ARBA" id="ARBA00022475"/>
    </source>
</evidence>
<dbReference type="UniPathway" id="UPA00219"/>
<feature type="transmembrane region" description="Helical" evidence="10">
    <location>
        <begin position="112"/>
        <end position="137"/>
    </location>
</feature>
<feature type="transmembrane region" description="Helical" evidence="10">
    <location>
        <begin position="216"/>
        <end position="241"/>
    </location>
</feature>
<evidence type="ECO:0000313" key="13">
    <source>
        <dbReference type="EMBL" id="RZU41842.1"/>
    </source>
</evidence>
<dbReference type="GO" id="GO:0034204">
    <property type="term" value="P:lipid translocation"/>
    <property type="evidence" value="ECO:0007669"/>
    <property type="project" value="TreeGrafter"/>
</dbReference>
<gene>
    <name evidence="10" type="primary">murJ</name>
    <name evidence="13" type="ORF">BDD14_3379</name>
</gene>
<dbReference type="GO" id="GO:0008360">
    <property type="term" value="P:regulation of cell shape"/>
    <property type="evidence" value="ECO:0007669"/>
    <property type="project" value="UniProtKB-UniRule"/>
</dbReference>
<evidence type="ECO:0000256" key="12">
    <source>
        <dbReference type="SAM" id="MobiDB-lite"/>
    </source>
</evidence>
<evidence type="ECO:0000256" key="9">
    <source>
        <dbReference type="ARBA" id="ARBA00061532"/>
    </source>
</evidence>
<keyword evidence="3 10" id="KW-0812">Transmembrane</keyword>
<dbReference type="PRINTS" id="PR01806">
    <property type="entry name" value="VIRFACTRMVIN"/>
</dbReference>
<dbReference type="AlphaFoldDB" id="A0A4Q7YVD4"/>
<comment type="pathway">
    <text evidence="10">Cell wall biogenesis; peptidoglycan biosynthesis.</text>
</comment>
<feature type="transmembrane region" description="Helical" evidence="10">
    <location>
        <begin position="380"/>
        <end position="402"/>
    </location>
</feature>
<evidence type="ECO:0000256" key="7">
    <source>
        <dbReference type="ARBA" id="ARBA00023136"/>
    </source>
</evidence>
<feature type="transmembrane region" description="Helical" evidence="10">
    <location>
        <begin position="445"/>
        <end position="466"/>
    </location>
</feature>
<dbReference type="OrthoDB" id="9804143at2"/>
<comment type="function">
    <text evidence="8 10 11">Involved in peptidoglycan biosynthesis. Transports lipid-linked peptidoglycan precursors from the inner to the outer leaflet of the cytoplasmic membrane.</text>
</comment>
<dbReference type="PIRSF" id="PIRSF002869">
    <property type="entry name" value="MviN"/>
    <property type="match status" value="1"/>
</dbReference>
<organism evidence="13 14">
    <name type="scientific">Edaphobacter modestus</name>
    <dbReference type="NCBI Taxonomy" id="388466"/>
    <lineage>
        <taxon>Bacteria</taxon>
        <taxon>Pseudomonadati</taxon>
        <taxon>Acidobacteriota</taxon>
        <taxon>Terriglobia</taxon>
        <taxon>Terriglobales</taxon>
        <taxon>Acidobacteriaceae</taxon>
        <taxon>Edaphobacter</taxon>
    </lineage>
</organism>
<dbReference type="InterPro" id="IPR004268">
    <property type="entry name" value="MurJ"/>
</dbReference>
<protein>
    <recommendedName>
        <fullName evidence="10">Probable lipid II flippase MurJ</fullName>
    </recommendedName>
</protein>
<evidence type="ECO:0000256" key="11">
    <source>
        <dbReference type="PIRNR" id="PIRNR002869"/>
    </source>
</evidence>
<evidence type="ECO:0000256" key="4">
    <source>
        <dbReference type="ARBA" id="ARBA00022960"/>
    </source>
</evidence>
<name>A0A4Q7YVD4_9BACT</name>
<dbReference type="GO" id="GO:0009252">
    <property type="term" value="P:peptidoglycan biosynthetic process"/>
    <property type="evidence" value="ECO:0007669"/>
    <property type="project" value="UniProtKB-UniRule"/>
</dbReference>
<comment type="caution">
    <text evidence="13">The sequence shown here is derived from an EMBL/GenBank/DDBJ whole genome shotgun (WGS) entry which is preliminary data.</text>
</comment>
<feature type="region of interest" description="Disordered" evidence="12">
    <location>
        <begin position="1"/>
        <end position="27"/>
    </location>
</feature>
<keyword evidence="4 10" id="KW-0133">Cell shape</keyword>
<comment type="caution">
    <text evidence="10">Lacks conserved residue(s) required for the propagation of feature annotation.</text>
</comment>
<sequence>MWKVRRAGKVKGTVSNPPSKSVTPPHPKGLLARSSAVAVASGILMSRLLGLVRDRVFAHYLGNSDIADAFRAAFRIPNFLQNLFGEGVLSASFIPVYARLRAEERNEEASELAEAIFAILVLVTSVLVLVGVFAAPLLSDVIAAGFDGEKRALTIRLVRILFPGAALLVFYSWCLGVLNSHRKFLLSYAAPVVWNVTMIAAFLWDDGRQGQVHLAIVIAWASVIGSGLQFAVLLPAVLRLLRPLVLRLRLRDNSVRTVVRNFFPVFFGRGVVQVSAFLDSMIASFLPTSAVSALAYAQTLNSLPVSLFGMAVSAAELPAMSSALGSSEQVGGVLRERLAQGLKNIAFFVVPSAVAFLILGDVIVAAIYRTGQFTAKDVTLVWSVLAGSAVGLLASTSGRLYASAFYALRDTRTPLIFAVIRVVLTVALGYFFALPLPKLLGVDRLWGVAGLTFSAGLAGWVEFVLLRRELHRRIGAVPSQRSRTAKLWGAAVLAALIGYGAKRLLPIPPGHLSALTVGAIVLPLFGVLYLVFCRLLGIAAPSSLQRLFRRA</sequence>
<keyword evidence="14" id="KW-1185">Reference proteome</keyword>
<feature type="transmembrane region" description="Helical" evidence="10">
    <location>
        <begin position="185"/>
        <end position="204"/>
    </location>
</feature>
<comment type="subcellular location">
    <subcellularLocation>
        <location evidence="1 10">Cell membrane</location>
        <topology evidence="1 10">Multi-pass membrane protein</topology>
    </subcellularLocation>
</comment>
<keyword evidence="2 10" id="KW-1003">Cell membrane</keyword>
<dbReference type="Proteomes" id="UP000292958">
    <property type="component" value="Unassembled WGS sequence"/>
</dbReference>
<dbReference type="PANTHER" id="PTHR47019:SF1">
    <property type="entry name" value="LIPID II FLIPPASE MURJ"/>
    <property type="match status" value="1"/>
</dbReference>
<dbReference type="HAMAP" id="MF_02078">
    <property type="entry name" value="MurJ_MviN"/>
    <property type="match status" value="1"/>
</dbReference>
<keyword evidence="6 10" id="KW-1133">Transmembrane helix</keyword>
<feature type="transmembrane region" description="Helical" evidence="10">
    <location>
        <begin position="517"/>
        <end position="540"/>
    </location>
</feature>
<dbReference type="GO" id="GO:0005886">
    <property type="term" value="C:plasma membrane"/>
    <property type="evidence" value="ECO:0007669"/>
    <property type="project" value="UniProtKB-SubCell"/>
</dbReference>
<dbReference type="Pfam" id="PF03023">
    <property type="entry name" value="MurJ"/>
    <property type="match status" value="1"/>
</dbReference>
<keyword evidence="10 11" id="KW-0813">Transport</keyword>
<dbReference type="EMBL" id="SHKW01000001">
    <property type="protein sequence ID" value="RZU41842.1"/>
    <property type="molecule type" value="Genomic_DNA"/>
</dbReference>
<dbReference type="InterPro" id="IPR051050">
    <property type="entry name" value="Lipid_II_flippase_MurJ/MviN"/>
</dbReference>
<dbReference type="CDD" id="cd13123">
    <property type="entry name" value="MATE_MurJ_like"/>
    <property type="match status" value="1"/>
</dbReference>
<dbReference type="GO" id="GO:0015648">
    <property type="term" value="F:lipid-linked peptidoglycan transporter activity"/>
    <property type="evidence" value="ECO:0007669"/>
    <property type="project" value="UniProtKB-UniRule"/>
</dbReference>
<feature type="transmembrane region" description="Helical" evidence="10">
    <location>
        <begin position="345"/>
        <end position="368"/>
    </location>
</feature>
<reference evidence="13 14" key="1">
    <citation type="submission" date="2019-02" db="EMBL/GenBank/DDBJ databases">
        <title>Genomic Encyclopedia of Archaeal and Bacterial Type Strains, Phase II (KMG-II): from individual species to whole genera.</title>
        <authorList>
            <person name="Goeker M."/>
        </authorList>
    </citation>
    <scope>NUCLEOTIDE SEQUENCE [LARGE SCALE GENOMIC DNA]</scope>
    <source>
        <strain evidence="13 14">DSM 18101</strain>
    </source>
</reference>
<feature type="transmembrane region" description="Helical" evidence="10">
    <location>
        <begin position="157"/>
        <end position="178"/>
    </location>
</feature>
<evidence type="ECO:0000256" key="5">
    <source>
        <dbReference type="ARBA" id="ARBA00022984"/>
    </source>
</evidence>
<evidence type="ECO:0000256" key="10">
    <source>
        <dbReference type="HAMAP-Rule" id="MF_02078"/>
    </source>
</evidence>
<keyword evidence="7 10" id="KW-0472">Membrane</keyword>
<proteinExistence type="inferred from homology"/>
<evidence type="ECO:0000256" key="6">
    <source>
        <dbReference type="ARBA" id="ARBA00022989"/>
    </source>
</evidence>
<dbReference type="PANTHER" id="PTHR47019">
    <property type="entry name" value="LIPID II FLIPPASE MURJ"/>
    <property type="match status" value="1"/>
</dbReference>
<feature type="transmembrane region" description="Helical" evidence="10">
    <location>
        <begin position="414"/>
        <end position="433"/>
    </location>
</feature>
<dbReference type="NCBIfam" id="TIGR01695">
    <property type="entry name" value="murJ_mviN"/>
    <property type="match status" value="1"/>
</dbReference>
<evidence type="ECO:0000256" key="3">
    <source>
        <dbReference type="ARBA" id="ARBA00022692"/>
    </source>
</evidence>
<feature type="transmembrane region" description="Helical" evidence="10">
    <location>
        <begin position="487"/>
        <end position="505"/>
    </location>
</feature>
<feature type="compositionally biased region" description="Polar residues" evidence="12">
    <location>
        <begin position="13"/>
        <end position="22"/>
    </location>
</feature>
<keyword evidence="5 10" id="KW-0573">Peptidoglycan synthesis</keyword>